<dbReference type="SUPFAM" id="SSF103473">
    <property type="entry name" value="MFS general substrate transporter"/>
    <property type="match status" value="1"/>
</dbReference>
<feature type="compositionally biased region" description="Polar residues" evidence="9">
    <location>
        <begin position="1"/>
        <end position="13"/>
    </location>
</feature>
<feature type="region of interest" description="Disordered" evidence="9">
    <location>
        <begin position="1"/>
        <end position="20"/>
    </location>
</feature>
<organism evidence="12 13">
    <name type="scientific">Candidatus Tokpelaia hoelldobleri</name>
    <dbReference type="NCBI Taxonomy" id="1902579"/>
    <lineage>
        <taxon>Bacteria</taxon>
        <taxon>Pseudomonadati</taxon>
        <taxon>Pseudomonadota</taxon>
        <taxon>Alphaproteobacteria</taxon>
        <taxon>Hyphomicrobiales</taxon>
        <taxon>Candidatus Tokpelaia</taxon>
    </lineage>
</organism>
<proteinExistence type="inferred from homology"/>
<accession>A0A1U9JX19</accession>
<keyword evidence="3" id="KW-0813">Transport</keyword>
<dbReference type="Proteomes" id="UP000188912">
    <property type="component" value="Chromosome"/>
</dbReference>
<reference evidence="12 13" key="2">
    <citation type="journal article" date="2016" name="Sci. Rep.">
        <title>The genome of Rhizobiales bacteria in predatory ants reveals urease gene functions but no genes for nitrogen fixation.</title>
        <authorList>
            <person name="Neuvonen M.M."/>
            <person name="Tamarit D."/>
            <person name="Naslund K."/>
            <person name="Liebig J."/>
            <person name="Feldhaar H."/>
            <person name="Moran N.A."/>
            <person name="Guy L."/>
            <person name="Andersson S.G."/>
        </authorList>
    </citation>
    <scope>NUCLEOTIDE SEQUENCE [LARGE SCALE GENOMIC DNA]</scope>
    <source>
        <strain evidence="12 13">Hsal</strain>
    </source>
</reference>
<evidence type="ECO:0000256" key="7">
    <source>
        <dbReference type="ARBA" id="ARBA00022989"/>
    </source>
</evidence>
<dbReference type="Gene3D" id="1.20.1250.20">
    <property type="entry name" value="MFS general substrate transporter like domains"/>
    <property type="match status" value="2"/>
</dbReference>
<evidence type="ECO:0000256" key="5">
    <source>
        <dbReference type="ARBA" id="ARBA00022692"/>
    </source>
</evidence>
<evidence type="ECO:0000256" key="8">
    <source>
        <dbReference type="ARBA" id="ARBA00023136"/>
    </source>
</evidence>
<evidence type="ECO:0000256" key="4">
    <source>
        <dbReference type="ARBA" id="ARBA00022475"/>
    </source>
</evidence>
<evidence type="ECO:0000256" key="1">
    <source>
        <dbReference type="ARBA" id="ARBA00004651"/>
    </source>
</evidence>
<dbReference type="PROSITE" id="PS00217">
    <property type="entry name" value="SUGAR_TRANSPORT_2"/>
    <property type="match status" value="1"/>
</dbReference>
<dbReference type="InterPro" id="IPR005829">
    <property type="entry name" value="Sugar_transporter_CS"/>
</dbReference>
<feature type="transmembrane region" description="Helical" evidence="10">
    <location>
        <begin position="297"/>
        <end position="318"/>
    </location>
</feature>
<dbReference type="STRING" id="1902579.BHV28_17340"/>
<dbReference type="PANTHER" id="PTHR43528:SF3">
    <property type="entry name" value="CITRATE-PROTON SYMPORTER"/>
    <property type="match status" value="1"/>
</dbReference>
<dbReference type="GO" id="GO:0015293">
    <property type="term" value="F:symporter activity"/>
    <property type="evidence" value="ECO:0007669"/>
    <property type="project" value="UniProtKB-KW"/>
</dbReference>
<dbReference type="InterPro" id="IPR051084">
    <property type="entry name" value="H+-coupled_symporters"/>
</dbReference>
<feature type="transmembrane region" description="Helical" evidence="10">
    <location>
        <begin position="387"/>
        <end position="406"/>
    </location>
</feature>
<dbReference type="PANTHER" id="PTHR43528">
    <property type="entry name" value="ALPHA-KETOGLUTARATE PERMEASE"/>
    <property type="match status" value="1"/>
</dbReference>
<dbReference type="InterPro" id="IPR020846">
    <property type="entry name" value="MFS_dom"/>
</dbReference>
<evidence type="ECO:0000313" key="13">
    <source>
        <dbReference type="Proteomes" id="UP000188912"/>
    </source>
</evidence>
<dbReference type="InterPro" id="IPR011701">
    <property type="entry name" value="MFS"/>
</dbReference>
<comment type="similarity">
    <text evidence="2">Belongs to the major facilitator superfamily. Metabolite:H+ Symporter (MHS) family (TC 2.A.1.6) family.</text>
</comment>
<evidence type="ECO:0000256" key="3">
    <source>
        <dbReference type="ARBA" id="ARBA00022448"/>
    </source>
</evidence>
<reference evidence="12 13" key="1">
    <citation type="journal article" date="2010" name="Science">
        <title>Genomic comparison of the ants Camponotus floridanus and Harpegnathos saltator.</title>
        <authorList>
            <person name="Bonasio R."/>
            <person name="Zhang G."/>
            <person name="Ye C."/>
            <person name="Mutti N.S."/>
            <person name="Fang X."/>
            <person name="Qin N."/>
            <person name="Donahue G."/>
            <person name="Yang P."/>
            <person name="Li Q."/>
            <person name="Li C."/>
            <person name="Zhang P."/>
            <person name="Huang Z."/>
            <person name="Berger S.L."/>
            <person name="Reinberg D."/>
            <person name="Wang J."/>
            <person name="Liebig J."/>
        </authorList>
    </citation>
    <scope>NUCLEOTIDE SEQUENCE [LARGE SCALE GENOMIC DNA]</scope>
    <source>
        <strain evidence="12 13">Hsal</strain>
    </source>
</reference>
<keyword evidence="7 10" id="KW-1133">Transmembrane helix</keyword>
<keyword evidence="5 10" id="KW-0812">Transmembrane</keyword>
<feature type="transmembrane region" description="Helical" evidence="10">
    <location>
        <begin position="66"/>
        <end position="88"/>
    </location>
</feature>
<feature type="transmembrane region" description="Helical" evidence="10">
    <location>
        <begin position="352"/>
        <end position="375"/>
    </location>
</feature>
<evidence type="ECO:0000313" key="12">
    <source>
        <dbReference type="EMBL" id="AQS42404.1"/>
    </source>
</evidence>
<dbReference type="EMBL" id="CP017315">
    <property type="protein sequence ID" value="AQS42404.1"/>
    <property type="molecule type" value="Genomic_DNA"/>
</dbReference>
<keyword evidence="8 10" id="KW-0472">Membrane</keyword>
<feature type="transmembrane region" description="Helical" evidence="10">
    <location>
        <begin position="418"/>
        <end position="438"/>
    </location>
</feature>
<feature type="transmembrane region" description="Helical" evidence="10">
    <location>
        <begin position="100"/>
        <end position="121"/>
    </location>
</feature>
<evidence type="ECO:0000256" key="6">
    <source>
        <dbReference type="ARBA" id="ARBA00022847"/>
    </source>
</evidence>
<feature type="transmembrane region" description="Helical" evidence="10">
    <location>
        <begin position="206"/>
        <end position="225"/>
    </location>
</feature>
<gene>
    <name evidence="12" type="ORF">BHV28_17340</name>
</gene>
<dbReference type="Pfam" id="PF07690">
    <property type="entry name" value="MFS_1"/>
    <property type="match status" value="1"/>
</dbReference>
<dbReference type="KEGG" id="thd:BHV28_17340"/>
<dbReference type="GO" id="GO:0005886">
    <property type="term" value="C:plasma membrane"/>
    <property type="evidence" value="ECO:0007669"/>
    <property type="project" value="UniProtKB-SubCell"/>
</dbReference>
<dbReference type="PROSITE" id="PS50850">
    <property type="entry name" value="MFS"/>
    <property type="match status" value="1"/>
</dbReference>
<keyword evidence="6" id="KW-0769">Symport</keyword>
<comment type="subcellular location">
    <subcellularLocation>
        <location evidence="1">Cell membrane</location>
        <topology evidence="1">Multi-pass membrane protein</topology>
    </subcellularLocation>
</comment>
<evidence type="ECO:0000259" key="11">
    <source>
        <dbReference type="PROSITE" id="PS50850"/>
    </source>
</evidence>
<feature type="transmembrane region" description="Helical" evidence="10">
    <location>
        <begin position="177"/>
        <end position="200"/>
    </location>
</feature>
<protein>
    <submittedName>
        <fullName evidence="12">Major facilitator family protein</fullName>
    </submittedName>
</protein>
<dbReference type="AlphaFoldDB" id="A0A1U9JX19"/>
<name>A0A1U9JX19_9HYPH</name>
<feature type="domain" description="Major facilitator superfamily (MFS) profile" evidence="11">
    <location>
        <begin position="27"/>
        <end position="443"/>
    </location>
</feature>
<evidence type="ECO:0000256" key="10">
    <source>
        <dbReference type="SAM" id="Phobius"/>
    </source>
</evidence>
<dbReference type="InterPro" id="IPR036259">
    <property type="entry name" value="MFS_trans_sf"/>
</dbReference>
<feature type="transmembrane region" description="Helical" evidence="10">
    <location>
        <begin position="27"/>
        <end position="54"/>
    </location>
</feature>
<evidence type="ECO:0000256" key="9">
    <source>
        <dbReference type="SAM" id="MobiDB-lite"/>
    </source>
</evidence>
<keyword evidence="13" id="KW-1185">Reference proteome</keyword>
<feature type="transmembrane region" description="Helical" evidence="10">
    <location>
        <begin position="255"/>
        <end position="277"/>
    </location>
</feature>
<keyword evidence="4" id="KW-1003">Cell membrane</keyword>
<sequence length="444" mass="48056">MEYSASAINNANETGAPPHRKTGKAKLIIAASMGNFLEFFDFTVFSFFVTPIAVLFFKDAPGGNDGLLATLGVFWVGFWARPVGSLVLGSYADRHGRKAALMVTIICMAIGSALIAFAPTYQTMENMFSLGIIAPLLIILGRLFQGFSAGGEIGAATTLLLEAAGPKQRGFFTSWQYATQALSSIVGSLFGATLSYYYSAEEMLGGVWRIPFIFSLLIIPVGLYIRAHIHETWHGTADNKASKDRHPIREIASSWLWPFFLAVFMILPVTIAVYLLVFYTKTYLGLVSPGFSAEKAYLVGGGASVIMFVFALIGGLVADRVQKRKPVALGGLVAMLVGAYVFYGYIDNLPVAFVGLAVAIGSLGMVMTLQTLLVLEACPRHIRATAMAMSYSVGVTVFGGSAQMVVTKLMRLFDNDPLIPFWYLGTAIVAGILAYSFFPEKRYT</sequence>
<evidence type="ECO:0000256" key="2">
    <source>
        <dbReference type="ARBA" id="ARBA00008240"/>
    </source>
</evidence>
<feature type="transmembrane region" description="Helical" evidence="10">
    <location>
        <begin position="327"/>
        <end position="346"/>
    </location>
</feature>